<organism evidence="10 11">
    <name type="scientific">Bowdeniella nasicola</name>
    <dbReference type="NCBI Taxonomy" id="208480"/>
    <lineage>
        <taxon>Bacteria</taxon>
        <taxon>Bacillati</taxon>
        <taxon>Actinomycetota</taxon>
        <taxon>Actinomycetes</taxon>
        <taxon>Actinomycetales</taxon>
        <taxon>Actinomycetaceae</taxon>
        <taxon>Bowdeniella</taxon>
    </lineage>
</organism>
<evidence type="ECO:0000256" key="5">
    <source>
        <dbReference type="ARBA" id="ARBA00022840"/>
    </source>
</evidence>
<evidence type="ECO:0000259" key="8">
    <source>
        <dbReference type="Pfam" id="PF08544"/>
    </source>
</evidence>
<evidence type="ECO:0000256" key="1">
    <source>
        <dbReference type="ARBA" id="ARBA00006566"/>
    </source>
</evidence>
<keyword evidence="5" id="KW-0067">ATP-binding</keyword>
<dbReference type="InterPro" id="IPR006206">
    <property type="entry name" value="Mevalonate/galactokinase"/>
</dbReference>
<evidence type="ECO:0000256" key="6">
    <source>
        <dbReference type="ARBA" id="ARBA00023144"/>
    </source>
</evidence>
<evidence type="ECO:0000313" key="11">
    <source>
        <dbReference type="Proteomes" id="UP000185628"/>
    </source>
</evidence>
<evidence type="ECO:0000313" key="10">
    <source>
        <dbReference type="EMBL" id="OKL53220.1"/>
    </source>
</evidence>
<dbReference type="PANTHER" id="PTHR10457:SF7">
    <property type="entry name" value="GALACTOKINASE-RELATED"/>
    <property type="match status" value="1"/>
</dbReference>
<dbReference type="Pfam" id="PF08544">
    <property type="entry name" value="GHMP_kinases_C"/>
    <property type="match status" value="1"/>
</dbReference>
<dbReference type="Pfam" id="PF00288">
    <property type="entry name" value="GHMP_kinases_N"/>
    <property type="match status" value="1"/>
</dbReference>
<accession>A0A1Q5Q0T6</accession>
<dbReference type="Proteomes" id="UP000185628">
    <property type="component" value="Unassembled WGS sequence"/>
</dbReference>
<comment type="caution">
    <text evidence="10">The sequence shown here is derived from an EMBL/GenBank/DDBJ whole genome shotgun (WGS) entry which is preliminary data.</text>
</comment>
<dbReference type="PROSITE" id="PS00627">
    <property type="entry name" value="GHMP_KINASES_ATP"/>
    <property type="match status" value="1"/>
</dbReference>
<keyword evidence="6" id="KW-0299">Galactose metabolism</keyword>
<dbReference type="AlphaFoldDB" id="A0A1Q5Q0T6"/>
<proteinExistence type="inferred from homology"/>
<dbReference type="Gene3D" id="3.30.70.890">
    <property type="entry name" value="GHMP kinase, C-terminal domain"/>
    <property type="match status" value="1"/>
</dbReference>
<reference evidence="11" key="1">
    <citation type="submission" date="2016-12" db="EMBL/GenBank/DDBJ databases">
        <authorList>
            <person name="Meng X."/>
        </authorList>
    </citation>
    <scope>NUCLEOTIDE SEQUENCE [LARGE SCALE GENOMIC DNA]</scope>
    <source>
        <strain evidence="11">DSM 19116</strain>
    </source>
</reference>
<dbReference type="InterPro" id="IPR000705">
    <property type="entry name" value="Galactokinase"/>
</dbReference>
<feature type="domain" description="GHMP kinase C-terminal" evidence="8">
    <location>
        <begin position="308"/>
        <end position="384"/>
    </location>
</feature>
<dbReference type="PRINTS" id="PR00959">
    <property type="entry name" value="MEVGALKINASE"/>
</dbReference>
<dbReference type="InterPro" id="IPR020568">
    <property type="entry name" value="Ribosomal_Su5_D2-typ_SF"/>
</dbReference>
<keyword evidence="6" id="KW-0119">Carbohydrate metabolism</keyword>
<protein>
    <submittedName>
        <fullName evidence="10">Galactokinase</fullName>
    </submittedName>
</protein>
<dbReference type="PANTHER" id="PTHR10457">
    <property type="entry name" value="MEVALONATE KINASE/GALACTOKINASE"/>
    <property type="match status" value="1"/>
</dbReference>
<dbReference type="EMBL" id="MQVR01000077">
    <property type="protein sequence ID" value="OKL53220.1"/>
    <property type="molecule type" value="Genomic_DNA"/>
</dbReference>
<dbReference type="InterPro" id="IPR036554">
    <property type="entry name" value="GHMP_kinase_C_sf"/>
</dbReference>
<evidence type="ECO:0000256" key="4">
    <source>
        <dbReference type="ARBA" id="ARBA00022777"/>
    </source>
</evidence>
<dbReference type="InterPro" id="IPR013750">
    <property type="entry name" value="GHMP_kinase_C_dom"/>
</dbReference>
<evidence type="ECO:0000259" key="7">
    <source>
        <dbReference type="Pfam" id="PF00288"/>
    </source>
</evidence>
<feature type="domain" description="GHMP kinase N-terminal" evidence="7">
    <location>
        <begin position="91"/>
        <end position="141"/>
    </location>
</feature>
<keyword evidence="2" id="KW-0808">Transferase</keyword>
<dbReference type="GO" id="GO:0005524">
    <property type="term" value="F:ATP binding"/>
    <property type="evidence" value="ECO:0007669"/>
    <property type="project" value="UniProtKB-KW"/>
</dbReference>
<dbReference type="GO" id="GO:0005829">
    <property type="term" value="C:cytosol"/>
    <property type="evidence" value="ECO:0007669"/>
    <property type="project" value="TreeGrafter"/>
</dbReference>
<gene>
    <name evidence="10" type="ORF">BSZ39_10660</name>
</gene>
<dbReference type="GO" id="GO:0006012">
    <property type="term" value="P:galactose metabolic process"/>
    <property type="evidence" value="ECO:0007669"/>
    <property type="project" value="UniProtKB-KW"/>
</dbReference>
<dbReference type="PRINTS" id="PR00473">
    <property type="entry name" value="GALCTOKINASE"/>
</dbReference>
<evidence type="ECO:0000256" key="2">
    <source>
        <dbReference type="ARBA" id="ARBA00022679"/>
    </source>
</evidence>
<dbReference type="InterPro" id="IPR006204">
    <property type="entry name" value="GHMP_kinase_N_dom"/>
</dbReference>
<comment type="similarity">
    <text evidence="1">Belongs to the GHMP kinase family. GalK subfamily.</text>
</comment>
<dbReference type="Pfam" id="PF10509">
    <property type="entry name" value="GalKase_gal_bdg"/>
    <property type="match status" value="1"/>
</dbReference>
<dbReference type="InterPro" id="IPR019539">
    <property type="entry name" value="GalKase_N"/>
</dbReference>
<dbReference type="GO" id="GO:0004335">
    <property type="term" value="F:galactokinase activity"/>
    <property type="evidence" value="ECO:0007669"/>
    <property type="project" value="InterPro"/>
</dbReference>
<dbReference type="Gene3D" id="3.30.230.10">
    <property type="match status" value="1"/>
</dbReference>
<feature type="domain" description="Galactokinase N-terminal" evidence="9">
    <location>
        <begin position="12"/>
        <end position="52"/>
    </location>
</feature>
<dbReference type="InterPro" id="IPR014721">
    <property type="entry name" value="Ribsml_uS5_D2-typ_fold_subgr"/>
</dbReference>
<keyword evidence="11" id="KW-1185">Reference proteome</keyword>
<evidence type="ECO:0000259" key="9">
    <source>
        <dbReference type="Pfam" id="PF10509"/>
    </source>
</evidence>
<evidence type="ECO:0000256" key="3">
    <source>
        <dbReference type="ARBA" id="ARBA00022741"/>
    </source>
</evidence>
<keyword evidence="3" id="KW-0547">Nucleotide-binding</keyword>
<dbReference type="SUPFAM" id="SSF54211">
    <property type="entry name" value="Ribosomal protein S5 domain 2-like"/>
    <property type="match status" value="1"/>
</dbReference>
<sequence>MHPSDARAHARGREATAWFVPGRIEVLGKHTDYAGGRSLIATSDVGITFHARRLSDPIVRITSRSVDDTVTLPLSTEQDVPRGHWAGYPAAVVSRLVANFGDWVPGAHVTVDATLPLASGMSSSSAMIVGLSRVLFDLGGIEEHPAYQAHIHRPEDLAMYLACVENGMSFGELAGHRGVGTFGGSEDHTAMLCAAENSLVQYRFCPAVHEATVPFPDDYSFVIAVSGVLAEKTGSAMELYNRAALSTTQIVEKWNKATGRKDVYLADAATAGGDSRDQLRSLTTSDTYLRGRLEQFMSESEEFVPKAAAALSAGRISEFGRIVDSSQRWAEEGLDNQVPETVHLQRSARSLGAIAASAFGAGFGGSVWAMVKTPDAPEFTEAWLAEYRRAFPIPAERASSIITRPGGPARRIED</sequence>
<dbReference type="SUPFAM" id="SSF55060">
    <property type="entry name" value="GHMP Kinase, C-terminal domain"/>
    <property type="match status" value="1"/>
</dbReference>
<keyword evidence="4 10" id="KW-0418">Kinase</keyword>
<name>A0A1Q5Q0T6_9ACTO</name>
<dbReference type="STRING" id="208480.SAMN02910418_00819"/>
<dbReference type="PIRSF" id="PIRSF000530">
    <property type="entry name" value="Galactokinase"/>
    <property type="match status" value="1"/>
</dbReference>
<dbReference type="InterPro" id="IPR006203">
    <property type="entry name" value="GHMP_knse_ATP-bd_CS"/>
</dbReference>